<feature type="non-terminal residue" evidence="1">
    <location>
        <position position="1"/>
    </location>
</feature>
<name>A0A0F9EA35_9ZZZZ</name>
<sequence>IRVRDDNPPYTETAAWATADTVDEYNQVIRDESKIKSKIEGQDIADALGSPRIKTNVELLHPSVGSYSMGDLLKIVDPSIGWIGTVTNPAKILRLHDVRQSFGNEWLTTLVFEEDEEAIKKRYKD</sequence>
<protein>
    <submittedName>
        <fullName evidence="1">Uncharacterized protein</fullName>
    </submittedName>
</protein>
<dbReference type="AlphaFoldDB" id="A0A0F9EA35"/>
<evidence type="ECO:0000313" key="1">
    <source>
        <dbReference type="EMBL" id="KKL20918.1"/>
    </source>
</evidence>
<accession>A0A0F9EA35</accession>
<organism evidence="1">
    <name type="scientific">marine sediment metagenome</name>
    <dbReference type="NCBI Taxonomy" id="412755"/>
    <lineage>
        <taxon>unclassified sequences</taxon>
        <taxon>metagenomes</taxon>
        <taxon>ecological metagenomes</taxon>
    </lineage>
</organism>
<gene>
    <name evidence="1" type="ORF">LCGC14_2450680</name>
</gene>
<comment type="caution">
    <text evidence="1">The sequence shown here is derived from an EMBL/GenBank/DDBJ whole genome shotgun (WGS) entry which is preliminary data.</text>
</comment>
<dbReference type="EMBL" id="LAZR01037918">
    <property type="protein sequence ID" value="KKL20918.1"/>
    <property type="molecule type" value="Genomic_DNA"/>
</dbReference>
<reference evidence="1" key="1">
    <citation type="journal article" date="2015" name="Nature">
        <title>Complex archaea that bridge the gap between prokaryotes and eukaryotes.</title>
        <authorList>
            <person name="Spang A."/>
            <person name="Saw J.H."/>
            <person name="Jorgensen S.L."/>
            <person name="Zaremba-Niedzwiedzka K."/>
            <person name="Martijn J."/>
            <person name="Lind A.E."/>
            <person name="van Eijk R."/>
            <person name="Schleper C."/>
            <person name="Guy L."/>
            <person name="Ettema T.J."/>
        </authorList>
    </citation>
    <scope>NUCLEOTIDE SEQUENCE</scope>
</reference>
<proteinExistence type="predicted"/>